<dbReference type="PRINTS" id="PR00040">
    <property type="entry name" value="HTHMERR"/>
</dbReference>
<dbReference type="RefSeq" id="WP_336808306.1">
    <property type="nucleotide sequence ID" value="NZ_JBBBNY010000010.1"/>
</dbReference>
<sequence length="346" mass="38769">MPLTVGELARRCGLTVRTLHHYDAIGLLKPSLRSDAGYRLYDRANVERLHRIQALRQLGLSLADIGTVLSGPEQPLAEVIDRQIAQLEQELERAARLRRRLVALRGQLAAGQSPDLADWLDTLELMTMYEKYFSPEELQQLPMHHDPDAQAEWQALVAAVQAAIDRGAAPHDHDAQLLALRWMQTLQRDTAGNPDFVVRLNAMHDSEPGMVALSGITPAVKHFVERALVEARLAIYARYLQPHELAFMREHYGEQMYAWPPLIAEVRKAMVAGASPSSPEAQALARRWMAMFRSYAGDDPATHARIREANMKEPDLMNGTWVDEALLAYLREAMGAASSHSKPSHE</sequence>
<evidence type="ECO:0000313" key="5">
    <source>
        <dbReference type="Proteomes" id="UP001381174"/>
    </source>
</evidence>
<dbReference type="InterPro" id="IPR000551">
    <property type="entry name" value="MerR-type_HTH_dom"/>
</dbReference>
<dbReference type="Gene3D" id="1.10.1660.10">
    <property type="match status" value="1"/>
</dbReference>
<dbReference type="InterPro" id="IPR012925">
    <property type="entry name" value="TipAS_dom"/>
</dbReference>
<keyword evidence="1" id="KW-0238">DNA-binding</keyword>
<dbReference type="SMART" id="SM00422">
    <property type="entry name" value="HTH_MERR"/>
    <property type="match status" value="1"/>
</dbReference>
<dbReference type="EMBL" id="JBBBNY010000010">
    <property type="protein sequence ID" value="MEI7037669.1"/>
    <property type="molecule type" value="Genomic_DNA"/>
</dbReference>
<dbReference type="SUPFAM" id="SSF46955">
    <property type="entry name" value="Putative DNA-binding domain"/>
    <property type="match status" value="1"/>
</dbReference>
<feature type="coiled-coil region" evidence="2">
    <location>
        <begin position="77"/>
        <end position="107"/>
    </location>
</feature>
<evidence type="ECO:0000256" key="1">
    <source>
        <dbReference type="ARBA" id="ARBA00023125"/>
    </source>
</evidence>
<evidence type="ECO:0000259" key="3">
    <source>
        <dbReference type="PROSITE" id="PS50937"/>
    </source>
</evidence>
<dbReference type="PANTHER" id="PTHR30204">
    <property type="entry name" value="REDOX-CYCLING DRUG-SENSING TRANSCRIPTIONAL ACTIVATOR SOXR"/>
    <property type="match status" value="1"/>
</dbReference>
<dbReference type="Pfam" id="PF13411">
    <property type="entry name" value="MerR_1"/>
    <property type="match status" value="1"/>
</dbReference>
<dbReference type="InterPro" id="IPR047057">
    <property type="entry name" value="MerR_fam"/>
</dbReference>
<reference evidence="4 5" key="1">
    <citation type="journal article" date="2014" name="Int. J. Syst. Evol. Microbiol.">
        <title>Fulvimonas yonginensis sp. nov., isolated from greenhouse soil, and emended description of the genus Fulvimonas.</title>
        <authorList>
            <person name="Ahn J.H."/>
            <person name="Kim S.J."/>
            <person name="Weon H.Y."/>
            <person name="Hong S.B."/>
            <person name="Seok S.J."/>
            <person name="Kwon S.W."/>
        </authorList>
    </citation>
    <scope>NUCLEOTIDE SEQUENCE [LARGE SCALE GENOMIC DNA]</scope>
    <source>
        <strain evidence="4 5">KACC 16952</strain>
    </source>
</reference>
<dbReference type="Proteomes" id="UP001381174">
    <property type="component" value="Unassembled WGS sequence"/>
</dbReference>
<dbReference type="InterPro" id="IPR009061">
    <property type="entry name" value="DNA-bd_dom_put_sf"/>
</dbReference>
<organism evidence="4 5">
    <name type="scientific">Fulvimonas yonginensis</name>
    <dbReference type="NCBI Taxonomy" id="1495200"/>
    <lineage>
        <taxon>Bacteria</taxon>
        <taxon>Pseudomonadati</taxon>
        <taxon>Pseudomonadota</taxon>
        <taxon>Gammaproteobacteria</taxon>
        <taxon>Lysobacterales</taxon>
        <taxon>Rhodanobacteraceae</taxon>
        <taxon>Fulvimonas</taxon>
    </lineage>
</organism>
<dbReference type="PANTHER" id="PTHR30204:SF90">
    <property type="entry name" value="HTH-TYPE TRANSCRIPTIONAL ACTIVATOR MTA"/>
    <property type="match status" value="1"/>
</dbReference>
<evidence type="ECO:0000256" key="2">
    <source>
        <dbReference type="SAM" id="Coils"/>
    </source>
</evidence>
<keyword evidence="2" id="KW-0175">Coiled coil</keyword>
<dbReference type="Pfam" id="PF07739">
    <property type="entry name" value="TipAS"/>
    <property type="match status" value="2"/>
</dbReference>
<comment type="caution">
    <text evidence="4">The sequence shown here is derived from an EMBL/GenBank/DDBJ whole genome shotgun (WGS) entry which is preliminary data.</text>
</comment>
<proteinExistence type="predicted"/>
<keyword evidence="5" id="KW-1185">Reference proteome</keyword>
<protein>
    <submittedName>
        <fullName evidence="4">MerR family transcriptional regulator</fullName>
    </submittedName>
</protein>
<accession>A0ABU8JEQ1</accession>
<gene>
    <name evidence="4" type="ORF">WAT24_12945</name>
</gene>
<evidence type="ECO:0000313" key="4">
    <source>
        <dbReference type="EMBL" id="MEI7037669.1"/>
    </source>
</evidence>
<dbReference type="PROSITE" id="PS00552">
    <property type="entry name" value="HTH_MERR_1"/>
    <property type="match status" value="1"/>
</dbReference>
<feature type="domain" description="HTH merR-type" evidence="3">
    <location>
        <begin position="1"/>
        <end position="71"/>
    </location>
</feature>
<dbReference type="PROSITE" id="PS50937">
    <property type="entry name" value="HTH_MERR_2"/>
    <property type="match status" value="1"/>
</dbReference>
<name>A0ABU8JEQ1_9GAMM</name>